<evidence type="ECO:0000313" key="2">
    <source>
        <dbReference type="EMBL" id="QNP57589.1"/>
    </source>
</evidence>
<dbReference type="PANTHER" id="PTHR44086:SF13">
    <property type="entry name" value="THIOSULFATE SULFURTRANSFERASE PSPE"/>
    <property type="match status" value="1"/>
</dbReference>
<name>A0A7H0HAM3_9ACTN</name>
<evidence type="ECO:0000313" key="3">
    <source>
        <dbReference type="Proteomes" id="UP000516117"/>
    </source>
</evidence>
<dbReference type="InterPro" id="IPR001763">
    <property type="entry name" value="Rhodanese-like_dom"/>
</dbReference>
<dbReference type="KEGG" id="tdf:H9L22_11735"/>
<dbReference type="SMART" id="SM00450">
    <property type="entry name" value="RHOD"/>
    <property type="match status" value="1"/>
</dbReference>
<dbReference type="SUPFAM" id="SSF52821">
    <property type="entry name" value="Rhodanese/Cell cycle control phosphatase"/>
    <property type="match status" value="1"/>
</dbReference>
<dbReference type="EMBL" id="CP060789">
    <property type="protein sequence ID" value="QNP57589.1"/>
    <property type="molecule type" value="Genomic_DNA"/>
</dbReference>
<gene>
    <name evidence="2" type="ORF">H9L22_11735</name>
</gene>
<feature type="domain" description="Rhodanese" evidence="1">
    <location>
        <begin position="37"/>
        <end position="134"/>
    </location>
</feature>
<organism evidence="2 3">
    <name type="scientific">Tessaracoccus defluvii</name>
    <dbReference type="NCBI Taxonomy" id="1285901"/>
    <lineage>
        <taxon>Bacteria</taxon>
        <taxon>Bacillati</taxon>
        <taxon>Actinomycetota</taxon>
        <taxon>Actinomycetes</taxon>
        <taxon>Propionibacteriales</taxon>
        <taxon>Propionibacteriaceae</taxon>
        <taxon>Tessaracoccus</taxon>
    </lineage>
</organism>
<dbReference type="Gene3D" id="3.40.250.10">
    <property type="entry name" value="Rhodanese-like domain"/>
    <property type="match status" value="1"/>
</dbReference>
<dbReference type="Proteomes" id="UP000516117">
    <property type="component" value="Chromosome"/>
</dbReference>
<dbReference type="Pfam" id="PF00581">
    <property type="entry name" value="Rhodanese"/>
    <property type="match status" value="1"/>
</dbReference>
<dbReference type="RefSeq" id="WP_187722674.1">
    <property type="nucleotide sequence ID" value="NZ_BAABBL010000004.1"/>
</dbReference>
<dbReference type="AlphaFoldDB" id="A0A7H0HAM3"/>
<reference evidence="2 3" key="1">
    <citation type="submission" date="2020-08" db="EMBL/GenBank/DDBJ databases">
        <title>Genome sequence of Tessaracoccus defluvii JCM 17540T.</title>
        <authorList>
            <person name="Hyun D.-W."/>
            <person name="Bae J.-W."/>
        </authorList>
    </citation>
    <scope>NUCLEOTIDE SEQUENCE [LARGE SCALE GENOMIC DNA]</scope>
    <source>
        <strain evidence="2 3">JCM 17540</strain>
    </source>
</reference>
<dbReference type="PANTHER" id="PTHR44086">
    <property type="entry name" value="THIOSULFATE SULFURTRANSFERASE RDL2, MITOCHONDRIAL-RELATED"/>
    <property type="match status" value="1"/>
</dbReference>
<dbReference type="InterPro" id="IPR036873">
    <property type="entry name" value="Rhodanese-like_dom_sf"/>
</dbReference>
<dbReference type="PROSITE" id="PS50206">
    <property type="entry name" value="RHODANESE_3"/>
    <property type="match status" value="1"/>
</dbReference>
<sequence>MTRTPGDPLLRSAADLVASANSVAPPLPLDAAAVLHRDGSALFVDIREPAEWKRDGIIPGAYRAPRGMLEFWVDPASPYHRPELDDGRRLVLYCASAWRSALAAEALVRMGRTDVTHVAGGFTAWREAGLPVADA</sequence>
<evidence type="ECO:0000259" key="1">
    <source>
        <dbReference type="PROSITE" id="PS50206"/>
    </source>
</evidence>
<protein>
    <submittedName>
        <fullName evidence="2">Rhodanese-like domain-containing protein</fullName>
    </submittedName>
</protein>
<proteinExistence type="predicted"/>
<accession>A0A7H0HAM3</accession>
<dbReference type="GO" id="GO:0004792">
    <property type="term" value="F:thiosulfate-cyanide sulfurtransferase activity"/>
    <property type="evidence" value="ECO:0007669"/>
    <property type="project" value="TreeGrafter"/>
</dbReference>
<keyword evidence="3" id="KW-1185">Reference proteome</keyword>